<organism evidence="2 3">
    <name type="scientific">Clostridium botulinum (strain Langeland / NCTC 10281 / Type F)</name>
    <dbReference type="NCBI Taxonomy" id="441772"/>
    <lineage>
        <taxon>Bacteria</taxon>
        <taxon>Bacillati</taxon>
        <taxon>Bacillota</taxon>
        <taxon>Clostridia</taxon>
        <taxon>Eubacteriales</taxon>
        <taxon>Clostridiaceae</taxon>
        <taxon>Clostridium</taxon>
    </lineage>
</organism>
<dbReference type="Pfam" id="PF01381">
    <property type="entry name" value="HTH_3"/>
    <property type="match status" value="1"/>
</dbReference>
<keyword evidence="2" id="KW-0238">DNA-binding</keyword>
<dbReference type="CDD" id="cd00093">
    <property type="entry name" value="HTH_XRE"/>
    <property type="match status" value="1"/>
</dbReference>
<dbReference type="GO" id="GO:0003677">
    <property type="term" value="F:DNA binding"/>
    <property type="evidence" value="ECO:0007669"/>
    <property type="project" value="UniProtKB-KW"/>
</dbReference>
<protein>
    <submittedName>
        <fullName evidence="2">DNA-binding protein</fullName>
    </submittedName>
</protein>
<reference evidence="3" key="1">
    <citation type="submission" date="2007-06" db="EMBL/GenBank/DDBJ databases">
        <authorList>
            <person name="Brinkac L.M."/>
            <person name="Daugherty S."/>
            <person name="Dodson R.J."/>
            <person name="Madupu R."/>
            <person name="Brown J.L."/>
            <person name="Bruce D."/>
            <person name="Detter C."/>
            <person name="Munk C."/>
            <person name="Smith L.A."/>
            <person name="Smith T.J."/>
            <person name="White O."/>
            <person name="Brettin T.S."/>
        </authorList>
    </citation>
    <scope>NUCLEOTIDE SEQUENCE [LARGE SCALE GENOMIC DNA]</scope>
    <source>
        <strain evidence="3">Langeland / NCTC 10281 / Type F</strain>
    </source>
</reference>
<dbReference type="Gene3D" id="1.10.260.40">
    <property type="entry name" value="lambda repressor-like DNA-binding domains"/>
    <property type="match status" value="1"/>
</dbReference>
<dbReference type="Proteomes" id="UP000002410">
    <property type="component" value="Chromosome"/>
</dbReference>
<evidence type="ECO:0000313" key="3">
    <source>
        <dbReference type="Proteomes" id="UP000002410"/>
    </source>
</evidence>
<sequence length="221" mass="26582">MIGLEYILSLYNLTQQELAEELGIKKQNINQWFKGSRKIPKKYLSHLNEKFKIPIDYFNMEIKKSDELKIKIIKLKNENPPKKVTRVFDTAEEGKLEIEEEVYEKSIEKEIILLNIEIKRQELLEIIYKMINFNYNNEIDDIEEYVEENRKIISVFDYITAILESKKVESDFLLEILNAVVLSFEIEEGFDIRPFVRHLEMIFQCYEFDKHLNYCVKKHNE</sequence>
<gene>
    <name evidence="2" type="ordered locus">CLI_1924</name>
</gene>
<evidence type="ECO:0000259" key="1">
    <source>
        <dbReference type="PROSITE" id="PS50943"/>
    </source>
</evidence>
<dbReference type="AlphaFoldDB" id="A7GEH2"/>
<evidence type="ECO:0000313" key="2">
    <source>
        <dbReference type="EMBL" id="ABS42194.1"/>
    </source>
</evidence>
<dbReference type="PROSITE" id="PS50943">
    <property type="entry name" value="HTH_CROC1"/>
    <property type="match status" value="1"/>
</dbReference>
<dbReference type="InterPro" id="IPR001387">
    <property type="entry name" value="Cro/C1-type_HTH"/>
</dbReference>
<proteinExistence type="predicted"/>
<dbReference type="HOGENOM" id="CLU_1382644_0_0_9"/>
<feature type="domain" description="HTH cro/C1-type" evidence="1">
    <location>
        <begin position="4"/>
        <end position="58"/>
    </location>
</feature>
<name>A7GEH2_CLOBL</name>
<dbReference type="EMBL" id="CP000728">
    <property type="protein sequence ID" value="ABS42194.1"/>
    <property type="molecule type" value="Genomic_DNA"/>
</dbReference>
<dbReference type="RefSeq" id="WP_012099900.1">
    <property type="nucleotide sequence ID" value="NC_009699.1"/>
</dbReference>
<dbReference type="KEGG" id="cbf:CLI_1924"/>
<dbReference type="SUPFAM" id="SSF47413">
    <property type="entry name" value="lambda repressor-like DNA-binding domains"/>
    <property type="match status" value="1"/>
</dbReference>
<dbReference type="SMART" id="SM00530">
    <property type="entry name" value="HTH_XRE"/>
    <property type="match status" value="1"/>
</dbReference>
<accession>A7GEH2</accession>
<dbReference type="InterPro" id="IPR010982">
    <property type="entry name" value="Lambda_DNA-bd_dom_sf"/>
</dbReference>